<sequence>MADPAAPGGPTEQRPESVDDLLHTLLKQLHDNPEWVAAQPATGVTIHTLADHVRKEREAAAAASAATEGRAAGGEDPAGEASGTGDGAPVEGGDEPAE</sequence>
<comment type="caution">
    <text evidence="2">The sequence shown here is derived from an EMBL/GenBank/DDBJ whole genome shotgun (WGS) entry which is preliminary data.</text>
</comment>
<feature type="region of interest" description="Disordered" evidence="1">
    <location>
        <begin position="57"/>
        <end position="98"/>
    </location>
</feature>
<reference evidence="4 5" key="1">
    <citation type="submission" date="2019-07" db="EMBL/GenBank/DDBJ databases">
        <title>Genomes of Cafeteria roenbergensis.</title>
        <authorList>
            <person name="Fischer M.G."/>
            <person name="Hackl T."/>
            <person name="Roman M."/>
        </authorList>
    </citation>
    <scope>NUCLEOTIDE SEQUENCE [LARGE SCALE GENOMIC DNA]</scope>
    <source>
        <strain evidence="2 5">Cflag</strain>
        <strain evidence="3 4">RCC970-E3</strain>
    </source>
</reference>
<dbReference type="Proteomes" id="UP000325113">
    <property type="component" value="Unassembled WGS sequence"/>
</dbReference>
<dbReference type="EMBL" id="VLTM01000032">
    <property type="protein sequence ID" value="KAA0161777.1"/>
    <property type="molecule type" value="Genomic_DNA"/>
</dbReference>
<feature type="compositionally biased region" description="Low complexity" evidence="1">
    <location>
        <begin position="60"/>
        <end position="70"/>
    </location>
</feature>
<dbReference type="Proteomes" id="UP000324907">
    <property type="component" value="Unassembled WGS sequence"/>
</dbReference>
<accession>A0A5A8DB00</accession>
<evidence type="ECO:0000313" key="3">
    <source>
        <dbReference type="EMBL" id="KAA0169640.1"/>
    </source>
</evidence>
<evidence type="ECO:0000313" key="2">
    <source>
        <dbReference type="EMBL" id="KAA0161777.1"/>
    </source>
</evidence>
<gene>
    <name evidence="3" type="ORF">FNF28_01918</name>
    <name evidence="2" type="ORF">FNF31_03563</name>
</gene>
<name>A0A5A8DB00_CAFRO</name>
<evidence type="ECO:0000313" key="5">
    <source>
        <dbReference type="Proteomes" id="UP000325113"/>
    </source>
</evidence>
<evidence type="ECO:0000256" key="1">
    <source>
        <dbReference type="SAM" id="MobiDB-lite"/>
    </source>
</evidence>
<protein>
    <submittedName>
        <fullName evidence="2">Uncharacterized protein</fullName>
    </submittedName>
</protein>
<dbReference type="AlphaFoldDB" id="A0A5A8DB00"/>
<dbReference type="EMBL" id="VLTL01000020">
    <property type="protein sequence ID" value="KAA0169640.1"/>
    <property type="molecule type" value="Genomic_DNA"/>
</dbReference>
<proteinExistence type="predicted"/>
<evidence type="ECO:0000313" key="4">
    <source>
        <dbReference type="Proteomes" id="UP000324907"/>
    </source>
</evidence>
<organism evidence="2 5">
    <name type="scientific">Cafeteria roenbergensis</name>
    <name type="common">Marine flagellate</name>
    <dbReference type="NCBI Taxonomy" id="33653"/>
    <lineage>
        <taxon>Eukaryota</taxon>
        <taxon>Sar</taxon>
        <taxon>Stramenopiles</taxon>
        <taxon>Bigyra</taxon>
        <taxon>Opalozoa</taxon>
        <taxon>Bicosoecida</taxon>
        <taxon>Cafeteriaceae</taxon>
        <taxon>Cafeteria</taxon>
    </lineage>
</organism>